<evidence type="ECO:0000313" key="2">
    <source>
        <dbReference type="EnsemblPlants" id="Ma06_p35100.1"/>
    </source>
</evidence>
<dbReference type="AlphaFoldDB" id="A0A804JNW4"/>
<dbReference type="EMBL" id="HG996471">
    <property type="protein sequence ID" value="CAG1848333.1"/>
    <property type="molecule type" value="Genomic_DNA"/>
</dbReference>
<reference evidence="1" key="1">
    <citation type="submission" date="2021-03" db="EMBL/GenBank/DDBJ databases">
        <authorList>
            <consortium name="Genoscope - CEA"/>
            <person name="William W."/>
        </authorList>
    </citation>
    <scope>NUCLEOTIDE SEQUENCE</scope>
    <source>
        <strain evidence="1">Doubled-haploid Pahang</strain>
    </source>
</reference>
<evidence type="ECO:0000313" key="1">
    <source>
        <dbReference type="EMBL" id="CAG1848333.1"/>
    </source>
</evidence>
<accession>A0A804JNW4</accession>
<evidence type="ECO:0000313" key="3">
    <source>
        <dbReference type="Proteomes" id="UP000012960"/>
    </source>
</evidence>
<reference evidence="2" key="2">
    <citation type="submission" date="2021-05" db="UniProtKB">
        <authorList>
            <consortium name="EnsemblPlants"/>
        </authorList>
    </citation>
    <scope>IDENTIFICATION</scope>
    <source>
        <strain evidence="2">subsp. malaccensis</strain>
    </source>
</reference>
<dbReference type="EnsemblPlants" id="Ma06_t35100.1">
    <property type="protein sequence ID" value="Ma06_p35100.1"/>
    <property type="gene ID" value="Ma06_g35100"/>
</dbReference>
<dbReference type="InParanoid" id="A0A804JNW4"/>
<dbReference type="Proteomes" id="UP000012960">
    <property type="component" value="Unplaced"/>
</dbReference>
<keyword evidence="3" id="KW-1185">Reference proteome</keyword>
<dbReference type="Gramene" id="Ma06_t35100.1">
    <property type="protein sequence ID" value="Ma06_p35100.1"/>
    <property type="gene ID" value="Ma06_g35100"/>
</dbReference>
<proteinExistence type="predicted"/>
<sequence>MVKVVDLFFITDGMELLHTKRRKHETCKKLNAVLGSCKIGLADSFQHGFSCLPPEVAETLLGLEL</sequence>
<name>A0A804JNW4_MUSAM</name>
<gene>
    <name evidence="1" type="ORF">GSMUA_181280.1</name>
</gene>
<protein>
    <submittedName>
        <fullName evidence="1">(wild Malaysian banana) hypothetical protein</fullName>
    </submittedName>
</protein>
<organism evidence="2 3">
    <name type="scientific">Musa acuminata subsp. malaccensis</name>
    <name type="common">Wild banana</name>
    <name type="synonym">Musa malaccensis</name>
    <dbReference type="NCBI Taxonomy" id="214687"/>
    <lineage>
        <taxon>Eukaryota</taxon>
        <taxon>Viridiplantae</taxon>
        <taxon>Streptophyta</taxon>
        <taxon>Embryophyta</taxon>
        <taxon>Tracheophyta</taxon>
        <taxon>Spermatophyta</taxon>
        <taxon>Magnoliopsida</taxon>
        <taxon>Liliopsida</taxon>
        <taxon>Zingiberales</taxon>
        <taxon>Musaceae</taxon>
        <taxon>Musa</taxon>
    </lineage>
</organism>